<keyword evidence="2" id="KW-1185">Reference proteome</keyword>
<evidence type="ECO:0000313" key="2">
    <source>
        <dbReference type="Proteomes" id="UP001215280"/>
    </source>
</evidence>
<organism evidence="1 2">
    <name type="scientific">Mycena maculata</name>
    <dbReference type="NCBI Taxonomy" id="230809"/>
    <lineage>
        <taxon>Eukaryota</taxon>
        <taxon>Fungi</taxon>
        <taxon>Dikarya</taxon>
        <taxon>Basidiomycota</taxon>
        <taxon>Agaricomycotina</taxon>
        <taxon>Agaricomycetes</taxon>
        <taxon>Agaricomycetidae</taxon>
        <taxon>Agaricales</taxon>
        <taxon>Marasmiineae</taxon>
        <taxon>Mycenaceae</taxon>
        <taxon>Mycena</taxon>
    </lineage>
</organism>
<proteinExistence type="predicted"/>
<reference evidence="1" key="1">
    <citation type="submission" date="2023-03" db="EMBL/GenBank/DDBJ databases">
        <title>Massive genome expansion in bonnet fungi (Mycena s.s.) driven by repeated elements and novel gene families across ecological guilds.</title>
        <authorList>
            <consortium name="Lawrence Berkeley National Laboratory"/>
            <person name="Harder C.B."/>
            <person name="Miyauchi S."/>
            <person name="Viragh M."/>
            <person name="Kuo A."/>
            <person name="Thoen E."/>
            <person name="Andreopoulos B."/>
            <person name="Lu D."/>
            <person name="Skrede I."/>
            <person name="Drula E."/>
            <person name="Henrissat B."/>
            <person name="Morin E."/>
            <person name="Kohler A."/>
            <person name="Barry K."/>
            <person name="LaButti K."/>
            <person name="Morin E."/>
            <person name="Salamov A."/>
            <person name="Lipzen A."/>
            <person name="Mereny Z."/>
            <person name="Hegedus B."/>
            <person name="Baldrian P."/>
            <person name="Stursova M."/>
            <person name="Weitz H."/>
            <person name="Taylor A."/>
            <person name="Grigoriev I.V."/>
            <person name="Nagy L.G."/>
            <person name="Martin F."/>
            <person name="Kauserud H."/>
        </authorList>
    </citation>
    <scope>NUCLEOTIDE SEQUENCE</scope>
    <source>
        <strain evidence="1">CBHHK188m</strain>
    </source>
</reference>
<sequence>MFRTPASINGWKLAFVAFGAPPVILDSSAEARLPVITEILTLTIVLYEKTVAVNEAGKDAANQGTWKTLGMLHVNARGGTVVLADDGAAAGRRRVHRRRKRRGARWTRPPSGALPAATRALWACCAHGIRVRWDAESRGAVTRAGPRHGCTAPCVWCVSGRACGRHEYRVQGRLGEDERRDSPVADVVSATEGIEWQAGLSSNTIFFPPCLYFSSNTAAETLHHLPPGHVLYY</sequence>
<accession>A0AAD7K561</accession>
<name>A0AAD7K561_9AGAR</name>
<dbReference type="AlphaFoldDB" id="A0AAD7K561"/>
<dbReference type="Proteomes" id="UP001215280">
    <property type="component" value="Unassembled WGS sequence"/>
</dbReference>
<protein>
    <submittedName>
        <fullName evidence="1">Uncharacterized protein</fullName>
    </submittedName>
</protein>
<evidence type="ECO:0000313" key="1">
    <source>
        <dbReference type="EMBL" id="KAJ7778578.1"/>
    </source>
</evidence>
<gene>
    <name evidence="1" type="ORF">DFH07DRAFT_534415</name>
</gene>
<comment type="caution">
    <text evidence="1">The sequence shown here is derived from an EMBL/GenBank/DDBJ whole genome shotgun (WGS) entry which is preliminary data.</text>
</comment>
<dbReference type="EMBL" id="JARJLG010000008">
    <property type="protein sequence ID" value="KAJ7778578.1"/>
    <property type="molecule type" value="Genomic_DNA"/>
</dbReference>